<keyword evidence="2" id="KW-1185">Reference proteome</keyword>
<evidence type="ECO:0000313" key="2">
    <source>
        <dbReference type="Proteomes" id="UP001055879"/>
    </source>
</evidence>
<dbReference type="EMBL" id="CM042050">
    <property type="protein sequence ID" value="KAI3735738.1"/>
    <property type="molecule type" value="Genomic_DNA"/>
</dbReference>
<dbReference type="Proteomes" id="UP001055879">
    <property type="component" value="Linkage Group LG04"/>
</dbReference>
<proteinExistence type="predicted"/>
<organism evidence="1 2">
    <name type="scientific">Arctium lappa</name>
    <name type="common">Greater burdock</name>
    <name type="synonym">Lappa major</name>
    <dbReference type="NCBI Taxonomy" id="4217"/>
    <lineage>
        <taxon>Eukaryota</taxon>
        <taxon>Viridiplantae</taxon>
        <taxon>Streptophyta</taxon>
        <taxon>Embryophyta</taxon>
        <taxon>Tracheophyta</taxon>
        <taxon>Spermatophyta</taxon>
        <taxon>Magnoliopsida</taxon>
        <taxon>eudicotyledons</taxon>
        <taxon>Gunneridae</taxon>
        <taxon>Pentapetalae</taxon>
        <taxon>asterids</taxon>
        <taxon>campanulids</taxon>
        <taxon>Asterales</taxon>
        <taxon>Asteraceae</taxon>
        <taxon>Carduoideae</taxon>
        <taxon>Cardueae</taxon>
        <taxon>Arctiinae</taxon>
        <taxon>Arctium</taxon>
    </lineage>
</organism>
<gene>
    <name evidence="1" type="ORF">L6452_15248</name>
</gene>
<protein>
    <submittedName>
        <fullName evidence="1">Uncharacterized protein</fullName>
    </submittedName>
</protein>
<accession>A0ACB9CNH4</accession>
<sequence>MISVQFVVIDSCVTIFLLVPKWDKMRRPYSLERVHVNNPLHLPSFAICPGWFRSCQKHRSNPTPHPKKSI</sequence>
<comment type="caution">
    <text evidence="1">The sequence shown here is derived from an EMBL/GenBank/DDBJ whole genome shotgun (WGS) entry which is preliminary data.</text>
</comment>
<reference evidence="1 2" key="2">
    <citation type="journal article" date="2022" name="Mol. Ecol. Resour.">
        <title>The genomes of chicory, endive, great burdock and yacon provide insights into Asteraceae paleo-polyploidization history and plant inulin production.</title>
        <authorList>
            <person name="Fan W."/>
            <person name="Wang S."/>
            <person name="Wang H."/>
            <person name="Wang A."/>
            <person name="Jiang F."/>
            <person name="Liu H."/>
            <person name="Zhao H."/>
            <person name="Xu D."/>
            <person name="Zhang Y."/>
        </authorList>
    </citation>
    <scope>NUCLEOTIDE SEQUENCE [LARGE SCALE GENOMIC DNA]</scope>
    <source>
        <strain evidence="2">cv. Niubang</strain>
    </source>
</reference>
<reference evidence="2" key="1">
    <citation type="journal article" date="2022" name="Mol. Ecol. Resour.">
        <title>The genomes of chicory, endive, great burdock and yacon provide insights into Asteraceae palaeo-polyploidization history and plant inulin production.</title>
        <authorList>
            <person name="Fan W."/>
            <person name="Wang S."/>
            <person name="Wang H."/>
            <person name="Wang A."/>
            <person name="Jiang F."/>
            <person name="Liu H."/>
            <person name="Zhao H."/>
            <person name="Xu D."/>
            <person name="Zhang Y."/>
        </authorList>
    </citation>
    <scope>NUCLEOTIDE SEQUENCE [LARGE SCALE GENOMIC DNA]</scope>
    <source>
        <strain evidence="2">cv. Niubang</strain>
    </source>
</reference>
<evidence type="ECO:0000313" key="1">
    <source>
        <dbReference type="EMBL" id="KAI3735738.1"/>
    </source>
</evidence>
<name>A0ACB9CNH4_ARCLA</name>